<dbReference type="SUPFAM" id="SSF89796">
    <property type="entry name" value="CoA-transferase family III (CaiB/BaiF)"/>
    <property type="match status" value="1"/>
</dbReference>
<dbReference type="Pfam" id="PF02515">
    <property type="entry name" value="CoA_transf_3"/>
    <property type="match status" value="1"/>
</dbReference>
<sequence length="410" mass="43680">MDFPKLPLAGVTVLSLEHAVAAPFATRQLADLGARVIKVERTGSGDFARQYDETVNGQASYFVWLNRSKESVSIDVKSEDGRELLRRLASSADVVVQNLGPGAAKRLGLGSDELRAQDPRKIVLSITGWGSTGPWADRKAYDLLVQCETGLVSLTGTADDVAKVGISVADIAAGMYGFSGVLAALYQRAVTGEGAALEVSLFEALAEWLGQPAHFTAGTGAQPGRFGAQHATIAPYGPYSAADGHVVLLAVQNEPEWKRLCEIVFEDPDLAVDSRFVSNTLRVQNRLPLNERVAQHFAALTTDELTERLTSARIAFAGVNTVSEFLDHPVLAERDRWRSVDTEAGAVRALLPPLQFGRAEARMDAVPALGEHSAAVAAEFGFDAEAIDRMLGDGTLYAAGDDGADGTTSE</sequence>
<gene>
    <name evidence="2" type="ORF">RVF87_17285</name>
</gene>
<evidence type="ECO:0000313" key="3">
    <source>
        <dbReference type="Proteomes" id="UP001479933"/>
    </source>
</evidence>
<dbReference type="PANTHER" id="PTHR48207:SF3">
    <property type="entry name" value="SUCCINATE--HYDROXYMETHYLGLUTARATE COA-TRANSFERASE"/>
    <property type="match status" value="1"/>
</dbReference>
<dbReference type="InterPro" id="IPR050483">
    <property type="entry name" value="CoA-transferase_III_domain"/>
</dbReference>
<accession>A0ABZ2TZL4</accession>
<dbReference type="InterPro" id="IPR023606">
    <property type="entry name" value="CoA-Trfase_III_dom_1_sf"/>
</dbReference>
<dbReference type="InterPro" id="IPR044855">
    <property type="entry name" value="CoA-Trfase_III_dom3_sf"/>
</dbReference>
<dbReference type="Proteomes" id="UP001479933">
    <property type="component" value="Chromosome"/>
</dbReference>
<evidence type="ECO:0000313" key="2">
    <source>
        <dbReference type="EMBL" id="WYY06787.1"/>
    </source>
</evidence>
<name>A0ABZ2TZL4_9ACTN</name>
<proteinExistence type="predicted"/>
<dbReference type="InterPro" id="IPR003673">
    <property type="entry name" value="CoA-Trfase_fam_III"/>
</dbReference>
<dbReference type="EMBL" id="CP136137">
    <property type="protein sequence ID" value="WYY06787.1"/>
    <property type="molecule type" value="Genomic_DNA"/>
</dbReference>
<dbReference type="Gene3D" id="3.30.1540.10">
    <property type="entry name" value="formyl-coa transferase, domain 3"/>
    <property type="match status" value="1"/>
</dbReference>
<reference evidence="2 3" key="1">
    <citation type="journal article" date="2023" name="Virus Evol.">
        <title>Computational host range prediction-The good, the bad, and the ugly.</title>
        <authorList>
            <person name="Howell A.A."/>
            <person name="Versoza C.J."/>
            <person name="Pfeifer S.P."/>
        </authorList>
    </citation>
    <scope>NUCLEOTIDE SEQUENCE [LARGE SCALE GENOMIC DNA]</scope>
    <source>
        <strain evidence="2 3">1610/1b</strain>
    </source>
</reference>
<organism evidence="2 3">
    <name type="scientific">Gordonia hydrophobica</name>
    <dbReference type="NCBI Taxonomy" id="40516"/>
    <lineage>
        <taxon>Bacteria</taxon>
        <taxon>Bacillati</taxon>
        <taxon>Actinomycetota</taxon>
        <taxon>Actinomycetes</taxon>
        <taxon>Mycobacteriales</taxon>
        <taxon>Gordoniaceae</taxon>
        <taxon>Gordonia</taxon>
    </lineage>
</organism>
<dbReference type="RefSeq" id="WP_066170461.1">
    <property type="nucleotide sequence ID" value="NZ_CP136137.1"/>
</dbReference>
<dbReference type="Gene3D" id="3.40.50.10540">
    <property type="entry name" value="Crotonobetainyl-coa:carnitine coa-transferase, domain 1"/>
    <property type="match status" value="1"/>
</dbReference>
<evidence type="ECO:0000256" key="1">
    <source>
        <dbReference type="ARBA" id="ARBA00022679"/>
    </source>
</evidence>
<protein>
    <submittedName>
        <fullName evidence="2">CaiB/BaiF CoA-transferase family protein</fullName>
    </submittedName>
</protein>
<keyword evidence="3" id="KW-1185">Reference proteome</keyword>
<keyword evidence="1" id="KW-0808">Transferase</keyword>
<dbReference type="PANTHER" id="PTHR48207">
    <property type="entry name" value="SUCCINATE--HYDROXYMETHYLGLUTARATE COA-TRANSFERASE"/>
    <property type="match status" value="1"/>
</dbReference>